<reference evidence="13 14" key="1">
    <citation type="submission" date="2017-10" db="EMBL/GenBank/DDBJ databases">
        <title>Development of genomic resources for the powdery mildew, Erysiphe pulchra.</title>
        <authorList>
            <person name="Wadl P.A."/>
            <person name="Mack B.M."/>
            <person name="Moore G."/>
            <person name="Beltz S.B."/>
        </authorList>
    </citation>
    <scope>NUCLEOTIDE SEQUENCE [LARGE SCALE GENOMIC DNA]</scope>
    <source>
        <strain evidence="13">Cflorida</strain>
    </source>
</reference>
<dbReference type="PANTHER" id="PTHR43226:SF1">
    <property type="entry name" value="XAA-PRO DIPEPTIDASE"/>
    <property type="match status" value="1"/>
</dbReference>
<dbReference type="SUPFAM" id="SSF55920">
    <property type="entry name" value="Creatinase/aminopeptidase"/>
    <property type="match status" value="1"/>
</dbReference>
<dbReference type="InterPro" id="IPR052433">
    <property type="entry name" value="X-Pro_dipept-like"/>
</dbReference>
<dbReference type="CDD" id="cd01087">
    <property type="entry name" value="Prolidase"/>
    <property type="match status" value="1"/>
</dbReference>
<accession>A0A2S4PVK2</accession>
<dbReference type="SMART" id="SM01011">
    <property type="entry name" value="AMP_N"/>
    <property type="match status" value="1"/>
</dbReference>
<dbReference type="InterPro" id="IPR000994">
    <property type="entry name" value="Pept_M24"/>
</dbReference>
<evidence type="ECO:0000256" key="3">
    <source>
        <dbReference type="ARBA" id="ARBA00002443"/>
    </source>
</evidence>
<dbReference type="Pfam" id="PF05195">
    <property type="entry name" value="AMP_N"/>
    <property type="match status" value="1"/>
</dbReference>
<dbReference type="EMBL" id="PEDP01000414">
    <property type="protein sequence ID" value="POS86081.1"/>
    <property type="molecule type" value="Genomic_DNA"/>
</dbReference>
<proteinExistence type="inferred from homology"/>
<dbReference type="STRING" id="225359.A0A2S4PVK2"/>
<evidence type="ECO:0000259" key="12">
    <source>
        <dbReference type="SMART" id="SM01011"/>
    </source>
</evidence>
<evidence type="ECO:0000256" key="10">
    <source>
        <dbReference type="ARBA" id="ARBA00023211"/>
    </source>
</evidence>
<keyword evidence="8" id="KW-0378">Hydrolase</keyword>
<dbReference type="Proteomes" id="UP000237438">
    <property type="component" value="Unassembled WGS sequence"/>
</dbReference>
<evidence type="ECO:0000256" key="4">
    <source>
        <dbReference type="ARBA" id="ARBA00008766"/>
    </source>
</evidence>
<dbReference type="FunFam" id="3.90.230.10:FF:000002">
    <property type="entry name" value="Xaa-Pro aminopeptidase 3"/>
    <property type="match status" value="1"/>
</dbReference>
<comment type="cofactor">
    <cofactor evidence="2">
        <name>Mn(2+)</name>
        <dbReference type="ChEBI" id="CHEBI:29035"/>
    </cofactor>
</comment>
<evidence type="ECO:0000256" key="7">
    <source>
        <dbReference type="ARBA" id="ARBA00022723"/>
    </source>
</evidence>
<keyword evidence="7" id="KW-0479">Metal-binding</keyword>
<dbReference type="GO" id="GO:0070006">
    <property type="term" value="F:metalloaminopeptidase activity"/>
    <property type="evidence" value="ECO:0007669"/>
    <property type="project" value="InterPro"/>
</dbReference>
<dbReference type="Pfam" id="PF00557">
    <property type="entry name" value="Peptidase_M24"/>
    <property type="match status" value="1"/>
</dbReference>
<gene>
    <name evidence="13" type="ORF">EPUL_001583</name>
</gene>
<evidence type="ECO:0000313" key="13">
    <source>
        <dbReference type="EMBL" id="POS86081.1"/>
    </source>
</evidence>
<dbReference type="EC" id="3.4.11.9" evidence="5"/>
<name>A0A2S4PVK2_9PEZI</name>
<dbReference type="OrthoDB" id="10261878at2759"/>
<feature type="domain" description="Aminopeptidase P N-terminal" evidence="12">
    <location>
        <begin position="12"/>
        <end position="143"/>
    </location>
</feature>
<comment type="caution">
    <text evidence="13">The sequence shown here is derived from an EMBL/GenBank/DDBJ whole genome shotgun (WGS) entry which is preliminary data.</text>
</comment>
<organism evidence="13 14">
    <name type="scientific">Erysiphe pulchra</name>
    <dbReference type="NCBI Taxonomy" id="225359"/>
    <lineage>
        <taxon>Eukaryota</taxon>
        <taxon>Fungi</taxon>
        <taxon>Dikarya</taxon>
        <taxon>Ascomycota</taxon>
        <taxon>Pezizomycotina</taxon>
        <taxon>Leotiomycetes</taxon>
        <taxon>Erysiphales</taxon>
        <taxon>Erysiphaceae</taxon>
        <taxon>Erysiphe</taxon>
    </lineage>
</organism>
<dbReference type="SUPFAM" id="SSF53092">
    <property type="entry name" value="Creatinase/prolidase N-terminal domain"/>
    <property type="match status" value="1"/>
</dbReference>
<comment type="similarity">
    <text evidence="4">Belongs to the peptidase M24B family.</text>
</comment>
<dbReference type="GO" id="GO:0006508">
    <property type="term" value="P:proteolysis"/>
    <property type="evidence" value="ECO:0007669"/>
    <property type="project" value="TreeGrafter"/>
</dbReference>
<keyword evidence="14" id="KW-1185">Reference proteome</keyword>
<evidence type="ECO:0000256" key="2">
    <source>
        <dbReference type="ARBA" id="ARBA00001936"/>
    </source>
</evidence>
<dbReference type="AlphaFoldDB" id="A0A2S4PVK2"/>
<comment type="function">
    <text evidence="3">Catalyzes the removal of a penultimate prolyl residue from the N-termini of peptides.</text>
</comment>
<dbReference type="GO" id="GO:0030145">
    <property type="term" value="F:manganese ion binding"/>
    <property type="evidence" value="ECO:0007669"/>
    <property type="project" value="InterPro"/>
</dbReference>
<dbReference type="InterPro" id="IPR007865">
    <property type="entry name" value="Aminopep_P_N"/>
</dbReference>
<keyword evidence="10" id="KW-0464">Manganese</keyword>
<keyword evidence="9" id="KW-0482">Metalloprotease</keyword>
<dbReference type="Gene3D" id="3.90.230.10">
    <property type="entry name" value="Creatinase/methionine aminopeptidase superfamily"/>
    <property type="match status" value="1"/>
</dbReference>
<dbReference type="Gene3D" id="3.40.350.10">
    <property type="entry name" value="Creatinase/prolidase N-terminal domain"/>
    <property type="match status" value="1"/>
</dbReference>
<evidence type="ECO:0000256" key="11">
    <source>
        <dbReference type="ARBA" id="ARBA00030849"/>
    </source>
</evidence>
<evidence type="ECO:0000313" key="14">
    <source>
        <dbReference type="Proteomes" id="UP000237438"/>
    </source>
</evidence>
<keyword evidence="6" id="KW-0645">Protease</keyword>
<dbReference type="InterPro" id="IPR036005">
    <property type="entry name" value="Creatinase/aminopeptidase-like"/>
</dbReference>
<evidence type="ECO:0000256" key="1">
    <source>
        <dbReference type="ARBA" id="ARBA00001424"/>
    </source>
</evidence>
<evidence type="ECO:0000256" key="5">
    <source>
        <dbReference type="ARBA" id="ARBA00012574"/>
    </source>
</evidence>
<keyword evidence="6" id="KW-0031">Aminopeptidase</keyword>
<sequence length="461" mass="51924">MENVEKILEGKYPGKLHVQRVIQWMKEKDPALEGIIYVEGQKTKLLEDNDGEAPFRQRRYFFYLTGCALPDSYFIYDIGSKKSILYIPPVDPESVMWSGLPLSCTEALSLYDADEIHTTDEAKDFLLQSNFSSVWTIANQASDNINVLESDNIHCTINDSLLKEAIEECRVIKDEYEIALMRKASSISEKAHHAALKAAKNVHNERELLGIFIEKCVSLGAKEQAYSPIVASGTAAATLHYVKNDQPLKGKLNILLDAGAEYSCYASDITRTFPINGKFTPESRAIYDIVLEMQTSSLQQLRQGVLWDQVHLGAHKIVIDGFHKLGIFQGEKSSILDARTSAAFFPHGLGHYLGMDTHDTGGHPNYNDEDPYFRYLRVRGKLSAGSVITVEPGLYFCRFIIEPYLKDPKHAQFINSDVLERYWEVGGIRIEDNVVITETGYENLTTVVKSIEEIEKIQAIV</sequence>
<evidence type="ECO:0000256" key="6">
    <source>
        <dbReference type="ARBA" id="ARBA00022438"/>
    </source>
</evidence>
<comment type="catalytic activity">
    <reaction evidence="1">
        <text>Release of any N-terminal amino acid, including proline, that is linked to proline, even from a dipeptide or tripeptide.</text>
        <dbReference type="EC" id="3.4.11.9"/>
    </reaction>
</comment>
<evidence type="ECO:0000256" key="9">
    <source>
        <dbReference type="ARBA" id="ARBA00023049"/>
    </source>
</evidence>
<dbReference type="InterPro" id="IPR029149">
    <property type="entry name" value="Creatin/AminoP/Spt16_N"/>
</dbReference>
<evidence type="ECO:0000256" key="8">
    <source>
        <dbReference type="ARBA" id="ARBA00022801"/>
    </source>
</evidence>
<protein>
    <recommendedName>
        <fullName evidence="5">Xaa-Pro aminopeptidase</fullName>
        <ecNumber evidence="5">3.4.11.9</ecNumber>
    </recommendedName>
    <alternativeName>
        <fullName evidence="11">Aminoacylproline aminopeptidase</fullName>
    </alternativeName>
</protein>
<dbReference type="PANTHER" id="PTHR43226">
    <property type="entry name" value="XAA-PRO AMINOPEPTIDASE 3"/>
    <property type="match status" value="1"/>
</dbReference>